<evidence type="ECO:0000313" key="2">
    <source>
        <dbReference type="Proteomes" id="UP000075304"/>
    </source>
</evidence>
<dbReference type="AlphaFoldDB" id="A0A150K6M5"/>
<organism evidence="1 2">
    <name type="scientific">Heyndrickxia coagulans</name>
    <name type="common">Weizmannia coagulans</name>
    <dbReference type="NCBI Taxonomy" id="1398"/>
    <lineage>
        <taxon>Bacteria</taxon>
        <taxon>Bacillati</taxon>
        <taxon>Bacillota</taxon>
        <taxon>Bacilli</taxon>
        <taxon>Bacillales</taxon>
        <taxon>Bacillaceae</taxon>
        <taxon>Heyndrickxia</taxon>
    </lineage>
</organism>
<name>A0A150K6M5_HEYCO</name>
<accession>A0A150K6M5</accession>
<gene>
    <name evidence="1" type="ORF">B4099_0356</name>
</gene>
<dbReference type="EMBL" id="LQYI01000091">
    <property type="protein sequence ID" value="KYC65210.1"/>
    <property type="molecule type" value="Genomic_DNA"/>
</dbReference>
<evidence type="ECO:0000313" key="1">
    <source>
        <dbReference type="EMBL" id="KYC65210.1"/>
    </source>
</evidence>
<sequence>MRHEQRGSAEVKATEWAATAAQMLETINKKERVNRYGKPQEP</sequence>
<protein>
    <submittedName>
        <fullName evidence="1">Uncharacterized protein</fullName>
    </submittedName>
</protein>
<reference evidence="1 2" key="1">
    <citation type="submission" date="2016-01" db="EMBL/GenBank/DDBJ databases">
        <title>Genome Sequences of Twelve Sporeforming Bacillus Species Isolated from Foods.</title>
        <authorList>
            <person name="Berendsen E.M."/>
            <person name="Wells-Bennik M.H."/>
            <person name="Krawcyk A.O."/>
            <person name="De Jong A."/>
            <person name="Holsappel S."/>
            <person name="Eijlander R.T."/>
            <person name="Kuipers O.P."/>
        </authorList>
    </citation>
    <scope>NUCLEOTIDE SEQUENCE [LARGE SCALE GENOMIC DNA]</scope>
    <source>
        <strain evidence="1 2">B4099</strain>
    </source>
</reference>
<dbReference type="Proteomes" id="UP000075304">
    <property type="component" value="Unassembled WGS sequence"/>
</dbReference>
<proteinExistence type="predicted"/>
<comment type="caution">
    <text evidence="1">The sequence shown here is derived from an EMBL/GenBank/DDBJ whole genome shotgun (WGS) entry which is preliminary data.</text>
</comment>